<proteinExistence type="predicted"/>
<reference evidence="1" key="1">
    <citation type="thesis" date="2020" institute="ProQuest LLC" country="789 East Eisenhower Parkway, Ann Arbor, MI, USA">
        <title>Comparative Genomics and Chromosome Evolution.</title>
        <authorList>
            <person name="Mudd A.B."/>
        </authorList>
    </citation>
    <scope>NUCLEOTIDE SEQUENCE</scope>
    <source>
        <strain evidence="1">HN-11 Male</strain>
        <tissue evidence="1">Kidney and liver</tissue>
    </source>
</reference>
<dbReference type="AlphaFoldDB" id="A0A8J6FCP9"/>
<organism evidence="1 2">
    <name type="scientific">Eleutherodactylus coqui</name>
    <name type="common">Puerto Rican coqui</name>
    <dbReference type="NCBI Taxonomy" id="57060"/>
    <lineage>
        <taxon>Eukaryota</taxon>
        <taxon>Metazoa</taxon>
        <taxon>Chordata</taxon>
        <taxon>Craniata</taxon>
        <taxon>Vertebrata</taxon>
        <taxon>Euteleostomi</taxon>
        <taxon>Amphibia</taxon>
        <taxon>Batrachia</taxon>
        <taxon>Anura</taxon>
        <taxon>Neobatrachia</taxon>
        <taxon>Hyloidea</taxon>
        <taxon>Eleutherodactylidae</taxon>
        <taxon>Eleutherodactylinae</taxon>
        <taxon>Eleutherodactylus</taxon>
        <taxon>Eleutherodactylus</taxon>
    </lineage>
</organism>
<protein>
    <submittedName>
        <fullName evidence="1">Uncharacterized protein</fullName>
    </submittedName>
</protein>
<evidence type="ECO:0000313" key="2">
    <source>
        <dbReference type="Proteomes" id="UP000770717"/>
    </source>
</evidence>
<comment type="caution">
    <text evidence="1">The sequence shown here is derived from an EMBL/GenBank/DDBJ whole genome shotgun (WGS) entry which is preliminary data.</text>
</comment>
<accession>A0A8J6FCP9</accession>
<dbReference type="EMBL" id="WNTK01000004">
    <property type="protein sequence ID" value="KAG9485858.1"/>
    <property type="molecule type" value="Genomic_DNA"/>
</dbReference>
<dbReference type="Proteomes" id="UP000770717">
    <property type="component" value="Unassembled WGS sequence"/>
</dbReference>
<keyword evidence="2" id="KW-1185">Reference proteome</keyword>
<name>A0A8J6FCP9_ELECQ</name>
<gene>
    <name evidence="1" type="ORF">GDO78_008764</name>
</gene>
<evidence type="ECO:0000313" key="1">
    <source>
        <dbReference type="EMBL" id="KAG9485858.1"/>
    </source>
</evidence>
<sequence>MSPDILYSSDHQSYQITIIQGPIPVNSQAEYVVGALLLQGLQVMSVVWQDTESQSPGGPCQQGGQKEVDHLLTGLLSMSRHAQNTKLCLRYVTCSPPHKQ</sequence>